<dbReference type="GeneID" id="116445011"/>
<dbReference type="GO" id="GO:0005884">
    <property type="term" value="C:actin filament"/>
    <property type="evidence" value="ECO:0007669"/>
    <property type="project" value="InterPro"/>
</dbReference>
<reference evidence="7" key="2">
    <citation type="submission" date="2025-08" db="UniProtKB">
        <authorList>
            <consortium name="Ensembl"/>
        </authorList>
    </citation>
    <scope>IDENTIFICATION</scope>
</reference>
<protein>
    <submittedName>
        <fullName evidence="7">Formin 1</fullName>
    </submittedName>
</protein>
<dbReference type="FunFam" id="1.20.58.2220:FF:000005">
    <property type="entry name" value="Formin 1"/>
    <property type="match status" value="1"/>
</dbReference>
<evidence type="ECO:0000256" key="1">
    <source>
        <dbReference type="ARBA" id="ARBA00004123"/>
    </source>
</evidence>
<reference evidence="8" key="1">
    <citation type="submission" date="2019-10" db="EMBL/GenBank/DDBJ databases">
        <title>Corvus moneduloides (New Caledonian crow) genome, bCorMon1, primary haplotype.</title>
        <authorList>
            <person name="Rutz C."/>
            <person name="Fungtammasan C."/>
            <person name="Mountcastle J."/>
            <person name="Formenti G."/>
            <person name="Chow W."/>
            <person name="Howe K."/>
            <person name="Steele M.P."/>
            <person name="Fernandes J."/>
            <person name="Gilbert M.T.P."/>
            <person name="Fedrigo O."/>
            <person name="Jarvis E.D."/>
            <person name="Gemmell N."/>
        </authorList>
    </citation>
    <scope>NUCLEOTIDE SEQUENCE [LARGE SCALE GENOMIC DNA]</scope>
</reference>
<dbReference type="CTD" id="342184"/>
<organism evidence="7 8">
    <name type="scientific">Corvus moneduloides</name>
    <name type="common">New Caledonian crow</name>
    <dbReference type="NCBI Taxonomy" id="1196302"/>
    <lineage>
        <taxon>Eukaryota</taxon>
        <taxon>Metazoa</taxon>
        <taxon>Chordata</taxon>
        <taxon>Craniata</taxon>
        <taxon>Vertebrata</taxon>
        <taxon>Euteleostomi</taxon>
        <taxon>Archelosauria</taxon>
        <taxon>Archosauria</taxon>
        <taxon>Dinosauria</taxon>
        <taxon>Saurischia</taxon>
        <taxon>Theropoda</taxon>
        <taxon>Coelurosauria</taxon>
        <taxon>Aves</taxon>
        <taxon>Neognathae</taxon>
        <taxon>Neoaves</taxon>
        <taxon>Telluraves</taxon>
        <taxon>Australaves</taxon>
        <taxon>Passeriformes</taxon>
        <taxon>Corvoidea</taxon>
        <taxon>Corvidae</taxon>
        <taxon>Corvus</taxon>
    </lineage>
</organism>
<feature type="region of interest" description="Disordered" evidence="6">
    <location>
        <begin position="524"/>
        <end position="545"/>
    </location>
</feature>
<evidence type="ECO:0000256" key="6">
    <source>
        <dbReference type="SAM" id="MobiDB-lite"/>
    </source>
</evidence>
<reference evidence="7" key="3">
    <citation type="submission" date="2025-09" db="UniProtKB">
        <authorList>
            <consortium name="Ensembl"/>
        </authorList>
    </citation>
    <scope>IDENTIFICATION</scope>
</reference>
<dbReference type="RefSeq" id="XP_031966874.1">
    <property type="nucleotide sequence ID" value="XM_032110983.1"/>
</dbReference>
<keyword evidence="4" id="KW-0539">Nucleus</keyword>
<dbReference type="InterPro" id="IPR015425">
    <property type="entry name" value="FH2_Formin"/>
</dbReference>
<dbReference type="InterPro" id="IPR001265">
    <property type="entry name" value="Formin_Cappuccino_subfam"/>
</dbReference>
<comment type="similarity">
    <text evidence="2">Belongs to the formin homology family. Cappuccino subfamily.</text>
</comment>
<dbReference type="Gene3D" id="1.20.58.2220">
    <property type="entry name" value="Formin, FH2 domain"/>
    <property type="match status" value="1"/>
</dbReference>
<dbReference type="SUPFAM" id="SSF101447">
    <property type="entry name" value="Formin homology 2 domain (FH2 domain)"/>
    <property type="match status" value="1"/>
</dbReference>
<comment type="subcellular location">
    <subcellularLocation>
        <location evidence="1">Nucleus</location>
    </subcellularLocation>
</comment>
<proteinExistence type="inferred from homology"/>
<evidence type="ECO:0000256" key="5">
    <source>
        <dbReference type="SAM" id="Coils"/>
    </source>
</evidence>
<dbReference type="GO" id="GO:0051015">
    <property type="term" value="F:actin filament binding"/>
    <property type="evidence" value="ECO:0007669"/>
    <property type="project" value="TreeGrafter"/>
</dbReference>
<feature type="region of interest" description="Disordered" evidence="6">
    <location>
        <begin position="889"/>
        <end position="1012"/>
    </location>
</feature>
<keyword evidence="8" id="KW-1185">Reference proteome</keyword>
<dbReference type="Proteomes" id="UP000694553">
    <property type="component" value="Unassembled WGS sequence"/>
</dbReference>
<accession>A0A8C3E6X7</accession>
<dbReference type="SMART" id="SM00498">
    <property type="entry name" value="FH2"/>
    <property type="match status" value="1"/>
</dbReference>
<feature type="region of interest" description="Disordered" evidence="6">
    <location>
        <begin position="695"/>
        <end position="716"/>
    </location>
</feature>
<dbReference type="PANTHER" id="PTHR45920">
    <property type="entry name" value="FORMIN HOMOLOGY 2 DOMAIN CONTAINING, ISOFORM I"/>
    <property type="match status" value="1"/>
</dbReference>
<keyword evidence="3 5" id="KW-0175">Coiled coil</keyword>
<dbReference type="PANTHER" id="PTHR45920:SF7">
    <property type="entry name" value="FORMIN-G"/>
    <property type="match status" value="1"/>
</dbReference>
<evidence type="ECO:0000313" key="8">
    <source>
        <dbReference type="Proteomes" id="UP000694553"/>
    </source>
</evidence>
<dbReference type="RefSeq" id="XP_031966873.1">
    <property type="nucleotide sequence ID" value="XM_032110982.1"/>
</dbReference>
<dbReference type="GO" id="GO:0008017">
    <property type="term" value="F:microtubule binding"/>
    <property type="evidence" value="ECO:0007669"/>
    <property type="project" value="InterPro"/>
</dbReference>
<dbReference type="PROSITE" id="PS51444">
    <property type="entry name" value="FH2"/>
    <property type="match status" value="1"/>
</dbReference>
<dbReference type="GO" id="GO:0005737">
    <property type="term" value="C:cytoplasm"/>
    <property type="evidence" value="ECO:0007669"/>
    <property type="project" value="TreeGrafter"/>
</dbReference>
<feature type="region of interest" description="Disordered" evidence="6">
    <location>
        <begin position="1430"/>
        <end position="1450"/>
    </location>
</feature>
<feature type="compositionally biased region" description="Pro residues" evidence="6">
    <location>
        <begin position="954"/>
        <end position="988"/>
    </location>
</feature>
<gene>
    <name evidence="7" type="primary">FMN1</name>
</gene>
<dbReference type="GO" id="GO:0005634">
    <property type="term" value="C:nucleus"/>
    <property type="evidence" value="ECO:0007669"/>
    <property type="project" value="UniProtKB-SubCell"/>
</dbReference>
<dbReference type="GO" id="GO:0030866">
    <property type="term" value="P:cortical actin cytoskeleton organization"/>
    <property type="evidence" value="ECO:0007669"/>
    <property type="project" value="TreeGrafter"/>
</dbReference>
<evidence type="ECO:0000256" key="2">
    <source>
        <dbReference type="ARBA" id="ARBA00005271"/>
    </source>
</evidence>
<dbReference type="Ensembl" id="ENSCMUT00000017747.2">
    <property type="protein sequence ID" value="ENSCMUP00000016534.1"/>
    <property type="gene ID" value="ENSCMUG00000010259.2"/>
</dbReference>
<evidence type="ECO:0000256" key="3">
    <source>
        <dbReference type="ARBA" id="ARBA00023054"/>
    </source>
</evidence>
<dbReference type="Pfam" id="PF02181">
    <property type="entry name" value="FH2"/>
    <property type="match status" value="1"/>
</dbReference>
<dbReference type="OrthoDB" id="427644at2759"/>
<dbReference type="PRINTS" id="PR00828">
    <property type="entry name" value="FORMIN"/>
</dbReference>
<feature type="compositionally biased region" description="Pro residues" evidence="6">
    <location>
        <begin position="894"/>
        <end position="910"/>
    </location>
</feature>
<dbReference type="GO" id="GO:0045010">
    <property type="term" value="P:actin nucleation"/>
    <property type="evidence" value="ECO:0007669"/>
    <property type="project" value="InterPro"/>
</dbReference>
<name>A0A8C3E6X7_CORMO</name>
<feature type="coiled-coil region" evidence="5">
    <location>
        <begin position="784"/>
        <end position="811"/>
    </location>
</feature>
<dbReference type="InterPro" id="IPR042201">
    <property type="entry name" value="FH2_Formin_sf"/>
</dbReference>
<sequence>MTNLASIMEGTHTVLQLHKPIMELCYISFYHPEGKVRGFTYKGSVTLDRTSKRFCSCYQVRERLDMDLRGQPYENFGDTIFKQTTTKDLLNDLYKLTAEKEKLLSSVWRSHHIPDLKAGHQEEKRQDASRVLKRRGDNYSSLTHQQEVFLDSTKRGSLNHKKMRKYRRKESFEEISHRKEGKKIHEHLFLLSTQDMQQKNKKMVSTRLPTRSYPSSFSPSSWLTVKGKDNLPVDNRIQPERWTEEGYFLTSNKTVKLDADLPSSSSKGINDVAVELMDNGECIPEVAKVQQRTTLVKSSPCSLSNKLGTLSKSAAAKSLKSSKYAEPVCKEKPGITVVAEVQDLDACIKEVTNPPAESLPDSHRDNETISPVLTTAHNEFISRTNVYSVDEAAGDSNNSVLQEKEEDSSGLQYKAERVHITDESCNLVGAVNKALLKVIRSDSLDEAAEWKRLQQITRVDRNLPGSLYEKRTTVSRGNSKHLFLNLPANESPDIPQTSNNLKLEEKRLHSPPLAAVSNVFSNSHSLSNSHKQMSPIPSPLSSRLPSPQLHHRILPLPAQSTEDESMFSDYGHGRHGAINFSFSDLEPQFYLKFSEPGELGFAPRQRGLHQNATAGHFEKCAVQEKLTTQTQQNFCPAESALKDDFIERLTNLDVANRDEDTWVLDCRLGHSNSFPHSSEKEKINRNVLHLSLELNPDLSPSEQDDKTPGRLQTVWPPPKAKHEEVKVGLKYTEAAHLKLYEEGPPEYQAAILHLKREHKEEIETLKSQFELRVFHIRGEHAVSTAQLEETIAHLKNELDNKLNRRNEKAKDIGVSTEDDNPPKAYRNVCIQTDRETFIKPSEEENRAVKNNQIVPKKLNISSLTHSISAQSENKDNYNVQSSEGVLSCQTKQMLPPPPPPPPPPPLPPLPDSSLSSLVPPPPPLPMGPTSLTPQFGSDPPLPPPLSEGCRNFQAPPPPPPPPLPGLGPPVPPPLPGSGLPPPPPPPGPGFFFNSTLSSNRGPRKPAIEPGRPMKPLYWTRIQLQDNRKTAMPTLWESLEEPDILDTTEFEYLFSKDTTQEKRKPLSETYEKKTKAKKIIKLLDGKRSQTVGILISSLHLEMKDIQQAILCVDDSVVDLETLEALYENRAQKDELEKIKQYYQTSKEEELKLLDKPEQFLYELSQIPNFAERAQCIIFQSVFSEGITSVHRKVDIVTRVSKALLSMTSVKEILGLILAFGNYMNGGNRTRGQADGFGLEILPKLKDVKSRDNGINLVDYVVIYYLRHCDKEAGTDKSIFPLPEPQDFFQASQVKFEDLIKDLRKLKRDLEASEKQMKLVCRESSEEHLQPFKEKLEEFFQKAKEERKKEENSLENAQKCFEETVGYFGIKPKPGEKEITPNYVFTVWYEFCSDFKTIWKRESKSISKERIKVAQQSVSKLTAEKKVETKKINPTASLKERLRQKEASVTAN</sequence>
<feature type="coiled-coil region" evidence="5">
    <location>
        <begin position="1294"/>
        <end position="1358"/>
    </location>
</feature>
<evidence type="ECO:0000313" key="7">
    <source>
        <dbReference type="Ensembl" id="ENSCMUP00000016534.1"/>
    </source>
</evidence>
<evidence type="ECO:0000256" key="4">
    <source>
        <dbReference type="ARBA" id="ARBA00023242"/>
    </source>
</evidence>